<protein>
    <recommendedName>
        <fullName evidence="1">SET domain-containing protein</fullName>
    </recommendedName>
</protein>
<dbReference type="AlphaFoldDB" id="A0A835YYN9"/>
<proteinExistence type="predicted"/>
<dbReference type="CDD" id="cd20071">
    <property type="entry name" value="SET_SMYD"/>
    <property type="match status" value="1"/>
</dbReference>
<dbReference type="PANTHER" id="PTHR12197">
    <property type="entry name" value="HISTONE-LYSINE N-METHYLTRANSFERASE SMYD"/>
    <property type="match status" value="1"/>
</dbReference>
<feature type="domain" description="SET" evidence="1">
    <location>
        <begin position="1"/>
        <end position="44"/>
    </location>
</feature>
<dbReference type="InterPro" id="IPR046341">
    <property type="entry name" value="SET_dom_sf"/>
</dbReference>
<dbReference type="InterPro" id="IPR050869">
    <property type="entry name" value="H3K4_H4K5_MeTrfase"/>
</dbReference>
<feature type="non-terminal residue" evidence="2">
    <location>
        <position position="1"/>
    </location>
</feature>
<dbReference type="Pfam" id="PF00856">
    <property type="entry name" value="SET"/>
    <property type="match status" value="1"/>
</dbReference>
<evidence type="ECO:0000313" key="2">
    <source>
        <dbReference type="EMBL" id="KAG5183825.1"/>
    </source>
</evidence>
<comment type="caution">
    <text evidence="2">The sequence shown here is derived from an EMBL/GenBank/DDBJ whole genome shotgun (WGS) entry which is preliminary data.</text>
</comment>
<accession>A0A835YYN9</accession>
<evidence type="ECO:0000313" key="3">
    <source>
        <dbReference type="Proteomes" id="UP000664859"/>
    </source>
</evidence>
<keyword evidence="3" id="KW-1185">Reference proteome</keyword>
<dbReference type="SUPFAM" id="SSF82199">
    <property type="entry name" value="SET domain"/>
    <property type="match status" value="1"/>
</dbReference>
<dbReference type="PROSITE" id="PS50280">
    <property type="entry name" value="SET"/>
    <property type="match status" value="1"/>
</dbReference>
<reference evidence="2" key="1">
    <citation type="submission" date="2021-02" db="EMBL/GenBank/DDBJ databases">
        <title>First Annotated Genome of the Yellow-green Alga Tribonema minus.</title>
        <authorList>
            <person name="Mahan K.M."/>
        </authorList>
    </citation>
    <scope>NUCLEOTIDE SEQUENCE</scope>
    <source>
        <strain evidence="2">UTEX B ZZ1240</strain>
    </source>
</reference>
<gene>
    <name evidence="2" type="ORF">JKP88DRAFT_140801</name>
</gene>
<dbReference type="Proteomes" id="UP000664859">
    <property type="component" value="Unassembled WGS sequence"/>
</dbReference>
<dbReference type="Gene3D" id="2.170.270.10">
    <property type="entry name" value="SET domain"/>
    <property type="match status" value="1"/>
</dbReference>
<dbReference type="EMBL" id="JAFCMP010000187">
    <property type="protein sequence ID" value="KAG5183825.1"/>
    <property type="molecule type" value="Genomic_DNA"/>
</dbReference>
<evidence type="ECO:0000259" key="1">
    <source>
        <dbReference type="PROSITE" id="PS50280"/>
    </source>
</evidence>
<dbReference type="InterPro" id="IPR001214">
    <property type="entry name" value="SET_dom"/>
</dbReference>
<organism evidence="2 3">
    <name type="scientific">Tribonema minus</name>
    <dbReference type="NCBI Taxonomy" id="303371"/>
    <lineage>
        <taxon>Eukaryota</taxon>
        <taxon>Sar</taxon>
        <taxon>Stramenopiles</taxon>
        <taxon>Ochrophyta</taxon>
        <taxon>PX clade</taxon>
        <taxon>Xanthophyceae</taxon>
        <taxon>Tribonematales</taxon>
        <taxon>Tribonemataceae</taxon>
        <taxon>Tribonema</taxon>
    </lineage>
</organism>
<sequence>MLNHSCIPNVALCFSFGTEHNVPVLTFRALRNISAGEELCYSYVDLYQTTAQRRHMLQAAYHFTCGCVRC</sequence>
<name>A0A835YYN9_9STRA</name>
<dbReference type="OrthoDB" id="194692at2759"/>